<dbReference type="EMBL" id="LT629742">
    <property type="protein sequence ID" value="SDS46262.1"/>
    <property type="molecule type" value="Genomic_DNA"/>
</dbReference>
<name>A0A1H1SE97_9MICO</name>
<sequence length="221" mass="23005">MSELAKHLPLSQGERGDDSAVSGDWGPALALVLYRIVALIEKMPAERWAAGEPAGQLGQAASPAEASAVLLWRLRTPAAERRAALRRELPRHPLRPTAALERTIRAGAAATPAGPSAELRALAARTGQPPVRIGELAAAVCAALDIASVAGEPTGLAPLSSGAVALYQAQRAPYAARAAVRGRRLHAVDADWSVGRGESIDSDAETILRFLFGRGTHVPGS</sequence>
<evidence type="ECO:0000256" key="1">
    <source>
        <dbReference type="SAM" id="MobiDB-lite"/>
    </source>
</evidence>
<reference evidence="3" key="1">
    <citation type="submission" date="2016-10" db="EMBL/GenBank/DDBJ databases">
        <authorList>
            <person name="Varghese N."/>
            <person name="Submissions S."/>
        </authorList>
    </citation>
    <scope>NUCLEOTIDE SEQUENCE [LARGE SCALE GENOMIC DNA]</scope>
    <source>
        <strain evidence="3">DSM 21772</strain>
    </source>
</reference>
<organism evidence="2 3">
    <name type="scientific">Microterricola viridarii</name>
    <dbReference type="NCBI Taxonomy" id="412690"/>
    <lineage>
        <taxon>Bacteria</taxon>
        <taxon>Bacillati</taxon>
        <taxon>Actinomycetota</taxon>
        <taxon>Actinomycetes</taxon>
        <taxon>Micrococcales</taxon>
        <taxon>Microbacteriaceae</taxon>
        <taxon>Microterricola</taxon>
    </lineage>
</organism>
<dbReference type="Proteomes" id="UP000181956">
    <property type="component" value="Chromosome I"/>
</dbReference>
<feature type="region of interest" description="Disordered" evidence="1">
    <location>
        <begin position="1"/>
        <end position="21"/>
    </location>
</feature>
<protein>
    <submittedName>
        <fullName evidence="2">Uncharacterized protein</fullName>
    </submittedName>
</protein>
<accession>A0A1H1SE97</accession>
<gene>
    <name evidence="2" type="ORF">SAMN04489834_1527</name>
</gene>
<dbReference type="RefSeq" id="WP_083363502.1">
    <property type="nucleotide sequence ID" value="NZ_LT629742.1"/>
</dbReference>
<evidence type="ECO:0000313" key="3">
    <source>
        <dbReference type="Proteomes" id="UP000181956"/>
    </source>
</evidence>
<dbReference type="AlphaFoldDB" id="A0A1H1SE97"/>
<keyword evidence="3" id="KW-1185">Reference proteome</keyword>
<dbReference type="OrthoDB" id="5178565at2"/>
<proteinExistence type="predicted"/>
<evidence type="ECO:0000313" key="2">
    <source>
        <dbReference type="EMBL" id="SDS46262.1"/>
    </source>
</evidence>